<dbReference type="Pfam" id="PF18352">
    <property type="entry name" value="Gp138_N"/>
    <property type="match status" value="1"/>
</dbReference>
<evidence type="ECO:0000259" key="1">
    <source>
        <dbReference type="Pfam" id="PF18352"/>
    </source>
</evidence>
<dbReference type="Proteomes" id="UP001144612">
    <property type="component" value="Unassembled WGS sequence"/>
</dbReference>
<protein>
    <submittedName>
        <fullName evidence="2">Gp138 family membrane-puncturing spike protein</fullName>
    </submittedName>
</protein>
<keyword evidence="3" id="KW-1185">Reference proteome</keyword>
<dbReference type="RefSeq" id="WP_268060304.1">
    <property type="nucleotide sequence ID" value="NZ_JAPQFJ010000003.1"/>
</dbReference>
<organism evidence="2 3">
    <name type="scientific">Clostridium brassicae</name>
    <dbReference type="NCBI Taxonomy" id="2999072"/>
    <lineage>
        <taxon>Bacteria</taxon>
        <taxon>Bacillati</taxon>
        <taxon>Bacillota</taxon>
        <taxon>Clostridia</taxon>
        <taxon>Eubacteriales</taxon>
        <taxon>Clostridiaceae</taxon>
        <taxon>Clostridium</taxon>
    </lineage>
</organism>
<feature type="domain" description="Phage protein Gp138 N-terminal" evidence="1">
    <location>
        <begin position="25"/>
        <end position="116"/>
    </location>
</feature>
<reference evidence="2" key="1">
    <citation type="submission" date="2022-12" db="EMBL/GenBank/DDBJ databases">
        <title>Clostridium sp. nov., isolated from industrial wastewater.</title>
        <authorList>
            <person name="Jiayan W."/>
        </authorList>
    </citation>
    <scope>NUCLEOTIDE SEQUENCE</scope>
    <source>
        <strain evidence="2">ZC22-4</strain>
    </source>
</reference>
<gene>
    <name evidence="2" type="ORF">OW729_04700</name>
</gene>
<proteinExistence type="predicted"/>
<evidence type="ECO:0000313" key="3">
    <source>
        <dbReference type="Proteomes" id="UP001144612"/>
    </source>
</evidence>
<dbReference type="InterPro" id="IPR041599">
    <property type="entry name" value="Gp138_N"/>
</dbReference>
<sequence>MKEVAKLFQSVVGGMGNDLNVMVIGKIVEYDSTYNTATIEPMHYVPQQNIPFSPLITVPIGYFSLGGYTIKVRPRLGDMVLVLFCDYDIDNLLIDGNTKKPATDRTHALEDAIVLPLSINFLNNAFNSTEDLIIQKEGTSSYVKIQSNGDIVINANNIKLGENATKKILIEDSNTYTTSNKVYAE</sequence>
<dbReference type="InterPro" id="IPR037026">
    <property type="entry name" value="Vgr_OB-fold_dom_sf"/>
</dbReference>
<accession>A0ABT4D6J1</accession>
<dbReference type="EMBL" id="JAPQFJ010000003">
    <property type="protein sequence ID" value="MCY6957902.1"/>
    <property type="molecule type" value="Genomic_DNA"/>
</dbReference>
<dbReference type="Gene3D" id="2.40.50.230">
    <property type="entry name" value="Gp5 N-terminal domain"/>
    <property type="match status" value="1"/>
</dbReference>
<evidence type="ECO:0000313" key="2">
    <source>
        <dbReference type="EMBL" id="MCY6957902.1"/>
    </source>
</evidence>
<comment type="caution">
    <text evidence="2">The sequence shown here is derived from an EMBL/GenBank/DDBJ whole genome shotgun (WGS) entry which is preliminary data.</text>
</comment>
<name>A0ABT4D6J1_9CLOT</name>